<protein>
    <submittedName>
        <fullName evidence="15">Cytochrome b561, putative</fullName>
    </submittedName>
</protein>
<dbReference type="PANTHER" id="PTHR30529">
    <property type="entry name" value="CYTOCHROME B561"/>
    <property type="match status" value="1"/>
</dbReference>
<dbReference type="PANTHER" id="PTHR30529:SF1">
    <property type="entry name" value="CYTOCHROME B561 HOMOLOG 2"/>
    <property type="match status" value="1"/>
</dbReference>
<keyword evidence="5" id="KW-0349">Heme</keyword>
<dbReference type="GO" id="GO:0009055">
    <property type="term" value="F:electron transfer activity"/>
    <property type="evidence" value="ECO:0007669"/>
    <property type="project" value="InterPro"/>
</dbReference>
<dbReference type="GO" id="GO:0020037">
    <property type="term" value="F:heme binding"/>
    <property type="evidence" value="ECO:0007669"/>
    <property type="project" value="TreeGrafter"/>
</dbReference>
<reference evidence="15 16" key="1">
    <citation type="submission" date="2011-06" db="EMBL/GenBank/DDBJ databases">
        <title>The draft genome of Thiorhodococcus drewsii AZ1.</title>
        <authorList>
            <consortium name="US DOE Joint Genome Institute (JGI-PGF)"/>
            <person name="Lucas S."/>
            <person name="Han J."/>
            <person name="Lapidus A."/>
            <person name="Cheng J.-F."/>
            <person name="Goodwin L."/>
            <person name="Pitluck S."/>
            <person name="Peters L."/>
            <person name="Land M.L."/>
            <person name="Hauser L."/>
            <person name="Vogl K."/>
            <person name="Liu Z."/>
            <person name="Imhoff J."/>
            <person name="Thiel V."/>
            <person name="Frigaard N.-U."/>
            <person name="Bryant D.A."/>
            <person name="Woyke T.J."/>
        </authorList>
    </citation>
    <scope>NUCLEOTIDE SEQUENCE [LARGE SCALE GENOMIC DNA]</scope>
    <source>
        <strain evidence="15 16">AZ1</strain>
    </source>
</reference>
<keyword evidence="8" id="KW-0249">Electron transport</keyword>
<evidence type="ECO:0000256" key="1">
    <source>
        <dbReference type="ARBA" id="ARBA00001970"/>
    </source>
</evidence>
<proteinExistence type="inferred from homology"/>
<feature type="transmembrane region" description="Helical" evidence="13">
    <location>
        <begin position="45"/>
        <end position="63"/>
    </location>
</feature>
<dbReference type="Gene3D" id="1.20.950.20">
    <property type="entry name" value="Transmembrane di-heme cytochromes, Chain C"/>
    <property type="match status" value="1"/>
</dbReference>
<dbReference type="Pfam" id="PF01292">
    <property type="entry name" value="Ni_hydr_CYTB"/>
    <property type="match status" value="1"/>
</dbReference>
<organism evidence="15 16">
    <name type="scientific">Thiorhodococcus drewsii AZ1</name>
    <dbReference type="NCBI Taxonomy" id="765913"/>
    <lineage>
        <taxon>Bacteria</taxon>
        <taxon>Pseudomonadati</taxon>
        <taxon>Pseudomonadota</taxon>
        <taxon>Gammaproteobacteria</taxon>
        <taxon>Chromatiales</taxon>
        <taxon>Chromatiaceae</taxon>
        <taxon>Thiorhodococcus</taxon>
    </lineage>
</organism>
<dbReference type="AlphaFoldDB" id="G2E7W0"/>
<keyword evidence="10" id="KW-0408">Iron</keyword>
<evidence type="ECO:0000256" key="5">
    <source>
        <dbReference type="ARBA" id="ARBA00022617"/>
    </source>
</evidence>
<feature type="transmembrane region" description="Helical" evidence="13">
    <location>
        <begin position="150"/>
        <end position="171"/>
    </location>
</feature>
<evidence type="ECO:0000313" key="15">
    <source>
        <dbReference type="EMBL" id="EGV27800.1"/>
    </source>
</evidence>
<keyword evidence="7" id="KW-0479">Metal-binding</keyword>
<dbReference type="Proteomes" id="UP000004200">
    <property type="component" value="Unassembled WGS sequence"/>
</dbReference>
<evidence type="ECO:0000256" key="10">
    <source>
        <dbReference type="ARBA" id="ARBA00023004"/>
    </source>
</evidence>
<keyword evidence="11 13" id="KW-0472">Membrane</keyword>
<dbReference type="GO" id="GO:0022904">
    <property type="term" value="P:respiratory electron transport chain"/>
    <property type="evidence" value="ECO:0007669"/>
    <property type="project" value="InterPro"/>
</dbReference>
<evidence type="ECO:0000259" key="14">
    <source>
        <dbReference type="Pfam" id="PF01292"/>
    </source>
</evidence>
<evidence type="ECO:0000256" key="2">
    <source>
        <dbReference type="ARBA" id="ARBA00004651"/>
    </source>
</evidence>
<evidence type="ECO:0000256" key="6">
    <source>
        <dbReference type="ARBA" id="ARBA00022692"/>
    </source>
</evidence>
<dbReference type="OrthoDB" id="9793784at2"/>
<keyword evidence="9 13" id="KW-1133">Transmembrane helix</keyword>
<keyword evidence="3" id="KW-0813">Transport</keyword>
<feature type="transmembrane region" description="Helical" evidence="13">
    <location>
        <begin position="83"/>
        <end position="105"/>
    </location>
</feature>
<evidence type="ECO:0000256" key="7">
    <source>
        <dbReference type="ARBA" id="ARBA00022723"/>
    </source>
</evidence>
<dbReference type="EMBL" id="AFWT01000058">
    <property type="protein sequence ID" value="EGV27800.1"/>
    <property type="molecule type" value="Genomic_DNA"/>
</dbReference>
<evidence type="ECO:0000256" key="3">
    <source>
        <dbReference type="ARBA" id="ARBA00022448"/>
    </source>
</evidence>
<dbReference type="InterPro" id="IPR052168">
    <property type="entry name" value="Cytochrome_b561_oxidase"/>
</dbReference>
<keyword evidence="4" id="KW-1003">Cell membrane</keyword>
<evidence type="ECO:0000256" key="12">
    <source>
        <dbReference type="ARBA" id="ARBA00037975"/>
    </source>
</evidence>
<evidence type="ECO:0000256" key="13">
    <source>
        <dbReference type="SAM" id="Phobius"/>
    </source>
</evidence>
<feature type="transmembrane region" description="Helical" evidence="13">
    <location>
        <begin position="12"/>
        <end position="33"/>
    </location>
</feature>
<dbReference type="RefSeq" id="WP_007043086.1">
    <property type="nucleotide sequence ID" value="NZ_AFWT01000058.1"/>
</dbReference>
<dbReference type="GO" id="GO:0046872">
    <property type="term" value="F:metal ion binding"/>
    <property type="evidence" value="ECO:0007669"/>
    <property type="project" value="UniProtKB-KW"/>
</dbReference>
<keyword evidence="16" id="KW-1185">Reference proteome</keyword>
<dbReference type="GO" id="GO:0005886">
    <property type="term" value="C:plasma membrane"/>
    <property type="evidence" value="ECO:0007669"/>
    <property type="project" value="UniProtKB-SubCell"/>
</dbReference>
<dbReference type="SUPFAM" id="SSF81342">
    <property type="entry name" value="Transmembrane di-heme cytochromes"/>
    <property type="match status" value="1"/>
</dbReference>
<comment type="caution">
    <text evidence="15">The sequence shown here is derived from an EMBL/GenBank/DDBJ whole genome shotgun (WGS) entry which is preliminary data.</text>
</comment>
<name>G2E7W0_9GAMM</name>
<dbReference type="InterPro" id="IPR011577">
    <property type="entry name" value="Cyt_b561_bac/Ni-Hgenase"/>
</dbReference>
<evidence type="ECO:0000313" key="16">
    <source>
        <dbReference type="Proteomes" id="UP000004200"/>
    </source>
</evidence>
<dbReference type="STRING" id="765913.ThidrDRAFT_4374"/>
<feature type="domain" description="Cytochrome b561 bacterial/Ni-hydrogenase" evidence="14">
    <location>
        <begin position="11"/>
        <end position="183"/>
    </location>
</feature>
<dbReference type="eggNOG" id="COG3038">
    <property type="taxonomic scope" value="Bacteria"/>
</dbReference>
<comment type="similarity">
    <text evidence="12">Belongs to the cytochrome b561 family.</text>
</comment>
<evidence type="ECO:0000256" key="4">
    <source>
        <dbReference type="ARBA" id="ARBA00022475"/>
    </source>
</evidence>
<dbReference type="InterPro" id="IPR016174">
    <property type="entry name" value="Di-haem_cyt_TM"/>
</dbReference>
<comment type="subcellular location">
    <subcellularLocation>
        <location evidence="2">Cell membrane</location>
        <topology evidence="2">Multi-pass membrane protein</topology>
    </subcellularLocation>
</comment>
<evidence type="ECO:0000256" key="9">
    <source>
        <dbReference type="ARBA" id="ARBA00022989"/>
    </source>
</evidence>
<comment type="cofactor">
    <cofactor evidence="1">
        <name>heme b</name>
        <dbReference type="ChEBI" id="CHEBI:60344"/>
    </cofactor>
</comment>
<keyword evidence="6 13" id="KW-0812">Transmembrane</keyword>
<gene>
    <name evidence="15" type="ORF">ThidrDRAFT_4374</name>
</gene>
<evidence type="ECO:0000256" key="8">
    <source>
        <dbReference type="ARBA" id="ARBA00022982"/>
    </source>
</evidence>
<sequence>MTLDSPTRLSPNTIALHWIVALMMIGLLAVGVYMTENGVYALYPWHKSLGVLIVLFVVLRLVWRMVNGWPKAVGDYTSIEKRLAKIVHWVLIVGTVLMPISGVMMSGMSGHGVSFFGLELIAPNPDPANPQEVLPLNATLAQIGHLVHGWVGYLLIGAIVLHLVGALKHHLIDRDGTLRRMLGQEVQVAS</sequence>
<evidence type="ECO:0000256" key="11">
    <source>
        <dbReference type="ARBA" id="ARBA00023136"/>
    </source>
</evidence>
<accession>G2E7W0</accession>